<proteinExistence type="predicted"/>
<feature type="region of interest" description="Disordered" evidence="4">
    <location>
        <begin position="302"/>
        <end position="351"/>
    </location>
</feature>
<keyword evidence="2" id="KW-0808">Transferase</keyword>
<dbReference type="GO" id="GO:0032259">
    <property type="term" value="P:methylation"/>
    <property type="evidence" value="ECO:0007669"/>
    <property type="project" value="UniProtKB-KW"/>
</dbReference>
<dbReference type="SUPFAM" id="SSF56672">
    <property type="entry name" value="DNA/RNA polymerases"/>
    <property type="match status" value="1"/>
</dbReference>
<protein>
    <submittedName>
        <fullName evidence="7">Uncharacterized protein</fullName>
    </submittedName>
</protein>
<name>A0AAE0C4Z0_9CHLO</name>
<dbReference type="PANTHER" id="PTHR33064:SF37">
    <property type="entry name" value="RIBONUCLEASE H"/>
    <property type="match status" value="1"/>
</dbReference>
<sequence length="2884" mass="322856">MSDTYETSSSSSWKRCLTSYTGVKDEDRSEFIQNLARAVEELRRTHEATVRAKLKSFTGQALSADKRAWIRNSWPDYQAIWDLLPTLMQGKDGILTTTVAFSWLMEAYEKDGVVASNMWRILKNMEKHGPVKGSIPCGKPPFHERAAGSTWTVAKAYQDGDHDGQESEEYKTEGTSIKGLTGPDGKEESMYFWALRLFVAELDAKFMLKGDKEKKDLLTSRVQLPGEDGLTYMKACQRRETMVHTGREDVTKDMIRQHSTSRSAWTTFGSSPYACFEAKQHGVDLVFLNSQIKKHALAKAGAGSVAEQAPEEKKKQPATPGKNKWEAAAGERQKDYSKTPPPTASKGGQNNANTNVYCPTCYGGRQHASNPADCWTGSPTASVPKDFHLSRIKSTKFYEAQNALMRFYNMRYRFPKNLQGVTVAEWKKIPDAEKEALVKDLPGKAKEAEPKRAVNLAEEREAMESHLSHSGGSVSGSVTGSVHTQAFSDDECDLECQTRSFAAERPVYFDQDISEDLVVTRQCLSAEITGVDVCYDVAGPKASSSVSLDGLGSGEAAHIVNMEAKACAEGVEHCAAVAVALGNTPTMQGFPVKTPAEFDAEARTLNHLTAHLSIKGMVSLPNNIQTLLAVDEAENLVTEKVVADVATLHEPDDEAEQLLCVKRVADAAMLHEFDIDEESVKEADLVGCYDEEVPDLCSDDEEDDDVPLEEMAEGMVDSLYRAAAACVNRGYGVHVSGDVRDIRAGSIQAHTYELLKKRMEASLSEEMLSGMAQVQPVCKLVNQTLAEGLALVALEGGLMLYKAILMDTGANCNIIAIKRVKELGLAIYEVEAGSKVARCDGTSTAFKQYCYVDVILAAGTPHMTLHRLHAFISYSDTTYDFIIGTGPLKNALRVTLPLIECKVPEGHRRGRNADPRVCLASEIFDKGGMEHGCAAERAEWVDYEASVEQGEQYFDCQEEIDLDCQEEIMLHAGVGERNPWHIEGKRVTKNNTAVPQASTSELVEGDDASTEEVMVDPTDDKYLRKNVRSDLSGSRKRYAFKLLPAGHVGGLFADDYTQKLLEEDTKSPDSLPHTRCVPLTEAQLEVSNEEFLIAASSPWKGSMTHTWGDIDCRDDDEEGGFWRDQRLYTSPDGYQRLCDVMETIDEDETKVMFARCQQEKVVSNNMLRWPDFSSVDQKWDPFSKRTMKFWHAIVPNMGSEFVTEPDDEALRYSGDGKLSELRRALSEGMVYPSGPIVGTLMWDQKAHRFCVRTKPADDALRIARATLNHSPADSSFAAKLEAELQLPHFYEGEGCWLYQHLRVLRKVDLDLLRQVIYEQYKEVEQGHEKANKRIIRNNKARGGPKFYPVTDGEGGPGVVFDNYHAAQEYHGIWAGSSILKSCNSQSAAQTALAGYPGRRASAPPRSVKRKTLARVDAKDVKVVDSQAPTNSEADDTDTMMTVWRDSLKQVDTQQLVRHLVPKTVTTTSKPFDPREPAQLVYSPLDRQENSNGHDQEDAGNQWLTTRQQLGWLQVQSAQTVFVVRYRKTTDGNLKFLTGEGNTQRGVGKMFLDGKEKRRYTRSVAHSLSGYLCLGGRSDPPRKHGHMGLLLTLEQHFEDIQDGEKVAQDISEHIYTDGCRKVGHAIHILRMRSMKGDKAVYYIFQDEEYCRQQKCTVDLSFHDHYLLENDRKFNALRWVGQLEVATIHREPLSLFTQLMHEEPEVQSQTQPSTPADNKLALLEELEERAEIAEEKVEMLEEMRDGYMETLQKRLDVADLKAKELEETMAIKVQAHDETLRMTVEEKCTLAKQNALLEHDQSRHRRNALDAHYVRAKLEVQLKSALEKLNEMSEKNTELLGQQQQQVEESSICFTYPELEDNADDGPRSFPAQDVRKQQAGQQAPAASKKKAQPRSVVVNTGRRNKDFQKSQRNAAPGGSDQHSLWYLAALTHRWFLNTCQRTVTRMVWDSTGTRSSTTHAQALADGIMLVLCAIWRVMGGHHAIQGTEVLPYTVIEDLQPGGKTSVTKDEAAWLDTELNATFGGHPDFTDENWDQMRDVIRRIMDYELRMLQHCTVCYVDHVVVYSDTAEQHIKDVEEVLRTLGDAGIRLHSGKSTFGAATVDFLGYRIGHNTIGAQEAKSKAIMELPKPEDKTGLRSILGLMNYYKGLVGEVGGPNYSELARPLNDLLRKEVTDIKAAWGTEQDESLQKLKDALCSGRCLRPIDYDKPIILYTDWSKYGIGAVLGQKDEDGARLERSHGEPMEASYLERNERGFCDSWCKLLTEDPPIGDEIDPELQIANYCLLQVREQLGTGPMHRLFDVHHREELECNVGTLFDTDLPDSYGDTGRLQYAAWRALSQVKPTTGMQGEGSPAVYHDEEMEHGNLKKPKRIDTRVVAKSFFREAREEGVTCYEPCGGLCAGLEMLLRNGVRVNKYLYQDISPAARAVARARCFALSRRYPELFPASAIKLEQLPADLEQITVQHFIDAGALAGERWIMVCGYPCQDLSPAGNQAGLEGRHRRLFYHAVRALSALQQLQPQRPPGYILENVSPLAHRPGTRMREEVFPHIMEFVGQPVSFDAAQAGSYAHRLRAFWSNLFQNNQFDSVMARVERPQRYVTDILEDGWQPREVVTTDEAPFHVANIKGESMRALPTIMATQNSFAFREPRMGSLVRSVESKELPKCREPNLDEKAHAMGYSVTELRSADKLDDGKLARVLGLAMDRRAVELLYAVAEASRLGLPYSKEQHQAEETCDSPAWESEEGDWAEGKLKEALGKGMKLLEFDVGPKRALCGGAVKPWQALSREEVGKSEGSMGDWPDRIDWGVVPAMQQDEVEKRGDVPKMTRVQVKNASMLHWGLELVMTVPKELKWPEAMNALQPGNYRRWKENVGKFAPDGISSEDVT</sequence>
<accession>A0AAE0C4Z0</accession>
<dbReference type="Pfam" id="PF17919">
    <property type="entry name" value="RT_RNaseH_2"/>
    <property type="match status" value="1"/>
</dbReference>
<dbReference type="Proteomes" id="UP001190700">
    <property type="component" value="Unassembled WGS sequence"/>
</dbReference>
<evidence type="ECO:0000256" key="4">
    <source>
        <dbReference type="SAM" id="MobiDB-lite"/>
    </source>
</evidence>
<comment type="caution">
    <text evidence="7">The sequence shown here is derived from an EMBL/GenBank/DDBJ whole genome shotgun (WGS) entry which is preliminary data.</text>
</comment>
<evidence type="ECO:0000256" key="1">
    <source>
        <dbReference type="ARBA" id="ARBA00022603"/>
    </source>
</evidence>
<reference evidence="7 8" key="1">
    <citation type="journal article" date="2015" name="Genome Biol. Evol.">
        <title>Comparative Genomics of a Bacterivorous Green Alga Reveals Evolutionary Causalities and Consequences of Phago-Mixotrophic Mode of Nutrition.</title>
        <authorList>
            <person name="Burns J.A."/>
            <person name="Paasch A."/>
            <person name="Narechania A."/>
            <person name="Kim E."/>
        </authorList>
    </citation>
    <scope>NUCLEOTIDE SEQUENCE [LARGE SCALE GENOMIC DNA]</scope>
    <source>
        <strain evidence="7 8">PLY_AMNH</strain>
    </source>
</reference>
<dbReference type="InterPro" id="IPR051320">
    <property type="entry name" value="Viral_Replic_Matur_Polypro"/>
</dbReference>
<dbReference type="InterPro" id="IPR043128">
    <property type="entry name" value="Rev_trsase/Diguanyl_cyclase"/>
</dbReference>
<dbReference type="InterPro" id="IPR000477">
    <property type="entry name" value="RT_dom"/>
</dbReference>
<evidence type="ECO:0000259" key="6">
    <source>
        <dbReference type="Pfam" id="PF17919"/>
    </source>
</evidence>
<dbReference type="GO" id="GO:0008168">
    <property type="term" value="F:methyltransferase activity"/>
    <property type="evidence" value="ECO:0007669"/>
    <property type="project" value="UniProtKB-KW"/>
</dbReference>
<dbReference type="InterPro" id="IPR029063">
    <property type="entry name" value="SAM-dependent_MTases_sf"/>
</dbReference>
<keyword evidence="3" id="KW-0175">Coiled coil</keyword>
<evidence type="ECO:0000313" key="8">
    <source>
        <dbReference type="Proteomes" id="UP001190700"/>
    </source>
</evidence>
<feature type="region of interest" description="Disordered" evidence="4">
    <location>
        <begin position="1861"/>
        <end position="1918"/>
    </location>
</feature>
<evidence type="ECO:0000259" key="5">
    <source>
        <dbReference type="Pfam" id="PF00078"/>
    </source>
</evidence>
<feature type="region of interest" description="Disordered" evidence="4">
    <location>
        <begin position="1394"/>
        <end position="1413"/>
    </location>
</feature>
<dbReference type="SUPFAM" id="SSF53335">
    <property type="entry name" value="S-adenosyl-L-methionine-dependent methyltransferases"/>
    <property type="match status" value="1"/>
</dbReference>
<dbReference type="EMBL" id="LGRX02028782">
    <property type="protein sequence ID" value="KAK3247625.1"/>
    <property type="molecule type" value="Genomic_DNA"/>
</dbReference>
<keyword evidence="8" id="KW-1185">Reference proteome</keyword>
<feature type="coiled-coil region" evidence="3">
    <location>
        <begin position="1714"/>
        <end position="1766"/>
    </location>
</feature>
<dbReference type="InterPro" id="IPR043502">
    <property type="entry name" value="DNA/RNA_pol_sf"/>
</dbReference>
<feature type="coiled-coil region" evidence="3">
    <location>
        <begin position="1813"/>
        <end position="1840"/>
    </location>
</feature>
<feature type="compositionally biased region" description="Low complexity" evidence="4">
    <location>
        <begin position="1876"/>
        <end position="1885"/>
    </location>
</feature>
<dbReference type="Gene3D" id="3.30.70.270">
    <property type="match status" value="2"/>
</dbReference>
<dbReference type="Pfam" id="PF00145">
    <property type="entry name" value="DNA_methylase"/>
    <property type="match status" value="1"/>
</dbReference>
<dbReference type="InterPro" id="IPR001525">
    <property type="entry name" value="C5_MeTfrase"/>
</dbReference>
<gene>
    <name evidence="7" type="ORF">CYMTET_42868</name>
</gene>
<feature type="domain" description="Reverse transcriptase" evidence="5">
    <location>
        <begin position="2041"/>
        <end position="2108"/>
    </location>
</feature>
<dbReference type="Gene3D" id="3.40.50.150">
    <property type="entry name" value="Vaccinia Virus protein VP39"/>
    <property type="match status" value="1"/>
</dbReference>
<keyword evidence="1" id="KW-0489">Methyltransferase</keyword>
<evidence type="ECO:0000256" key="3">
    <source>
        <dbReference type="SAM" id="Coils"/>
    </source>
</evidence>
<evidence type="ECO:0000313" key="7">
    <source>
        <dbReference type="EMBL" id="KAK3247625.1"/>
    </source>
</evidence>
<dbReference type="InterPro" id="IPR041577">
    <property type="entry name" value="RT_RNaseH_2"/>
</dbReference>
<dbReference type="PANTHER" id="PTHR33064">
    <property type="entry name" value="POL PROTEIN"/>
    <property type="match status" value="1"/>
</dbReference>
<feature type="domain" description="Reverse transcriptase/retrotransposon-derived protein RNase H-like" evidence="6">
    <location>
        <begin position="2179"/>
        <end position="2232"/>
    </location>
</feature>
<evidence type="ECO:0000256" key="2">
    <source>
        <dbReference type="ARBA" id="ARBA00022679"/>
    </source>
</evidence>
<dbReference type="Pfam" id="PF00078">
    <property type="entry name" value="RVT_1"/>
    <property type="match status" value="1"/>
</dbReference>
<organism evidence="7 8">
    <name type="scientific">Cymbomonas tetramitiformis</name>
    <dbReference type="NCBI Taxonomy" id="36881"/>
    <lineage>
        <taxon>Eukaryota</taxon>
        <taxon>Viridiplantae</taxon>
        <taxon>Chlorophyta</taxon>
        <taxon>Pyramimonadophyceae</taxon>
        <taxon>Pyramimonadales</taxon>
        <taxon>Pyramimonadaceae</taxon>
        <taxon>Cymbomonas</taxon>
    </lineage>
</organism>
<feature type="compositionally biased region" description="Basic and acidic residues" evidence="4">
    <location>
        <begin position="323"/>
        <end position="337"/>
    </location>
</feature>